<comment type="catalytic activity">
    <reaction evidence="7">
        <text>a (3S)-3-hydroxyacyl-CoA + NAD(+) = a 3-oxoacyl-CoA + NADH + H(+)</text>
        <dbReference type="Rhea" id="RHEA:22432"/>
        <dbReference type="ChEBI" id="CHEBI:15378"/>
        <dbReference type="ChEBI" id="CHEBI:57318"/>
        <dbReference type="ChEBI" id="CHEBI:57540"/>
        <dbReference type="ChEBI" id="CHEBI:57945"/>
        <dbReference type="ChEBI" id="CHEBI:90726"/>
        <dbReference type="EC" id="1.1.1.35"/>
    </reaction>
</comment>
<evidence type="ECO:0000256" key="3">
    <source>
        <dbReference type="ARBA" id="ARBA00023027"/>
    </source>
</evidence>
<name>A0A0D2JFT3_9BACT</name>
<keyword evidence="4" id="KW-0413">Isomerase</keyword>
<sequence>MGQLSRVGVIGAGNMGAGIAQKCAQEGLEVVLIDINQELVQRGIDGIASLLQQGVSKKVFTPDQVEATLSRLKPSTDISDLQNCQVVIEAVFEDFEVKRRLFKQVDKVVDSKTVLATNTSSHSVSELAGVIKNPERFVGLHFFFHSAKNRLLEIIPGEKTNEESIALCEELAAVASKDEIFVADAPGFAVNRFFVPWLNEATRLLDEGVANIPTIEVAAKKAFKIGLGPFELMNLSGIPIALHSTETLGAKLGDFYSPSQALKTQYSKKQPWPLEGEVDEGKLNACQDRLLGVVFYVCCQMLDEKVCGMSEIDLGAKVGLRWALGPFELMNKIGNEKVADLVNGICGQHTFLTIPQALKKRLSFGDAWPVRYVDLKIEGNLAQIIFQRPEAMNALNEAVVAQLGKAFDKANANPKVETIVLRGKGKAFVAGADIGFFLKQIKGNTVHRIREFAGDAQDVFLRMEASPKWVVCLMDGLALGGGAELALACDTIIATPKASLGFPETGIGIYPGLGGTQRSLRAVGLPLAKYLVMTGKVLSAAQAHEVGLVEYLVPQGEAMNKIRELAGNNPLTKKTVEKPVLNGKWAEITMAFEDPERLESLLNGAGAEQKDTTAGKVAGILSKKAPLAIRWAGEIMDQGSKVPLKDGLKLELDRLEAMFKTKDALEGLSSLVERRRPQFTAE</sequence>
<dbReference type="Pfam" id="PF16113">
    <property type="entry name" value="ECH_2"/>
    <property type="match status" value="1"/>
</dbReference>
<dbReference type="Proteomes" id="UP000032233">
    <property type="component" value="Unassembled WGS sequence"/>
</dbReference>
<dbReference type="InterPro" id="IPR008927">
    <property type="entry name" value="6-PGluconate_DH-like_C_sf"/>
</dbReference>
<protein>
    <submittedName>
        <fullName evidence="11">3-hydroxyacyl-CoA dehydrogenase</fullName>
    </submittedName>
</protein>
<dbReference type="InterPro" id="IPR006108">
    <property type="entry name" value="3HC_DH_C"/>
</dbReference>
<dbReference type="InParanoid" id="A0A0D2JFT3"/>
<dbReference type="GO" id="GO:0016853">
    <property type="term" value="F:isomerase activity"/>
    <property type="evidence" value="ECO:0007669"/>
    <property type="project" value="UniProtKB-KW"/>
</dbReference>
<proteinExistence type="inferred from homology"/>
<dbReference type="SUPFAM" id="SSF52096">
    <property type="entry name" value="ClpP/crotonase"/>
    <property type="match status" value="1"/>
</dbReference>
<keyword evidence="3" id="KW-0520">NAD</keyword>
<dbReference type="InterPro" id="IPR029045">
    <property type="entry name" value="ClpP/crotonase-like_dom_sf"/>
</dbReference>
<dbReference type="Pfam" id="PF02737">
    <property type="entry name" value="3HCDH_N"/>
    <property type="match status" value="1"/>
</dbReference>
<dbReference type="EMBL" id="AZAC01000010">
    <property type="protein sequence ID" value="KIX14526.1"/>
    <property type="molecule type" value="Genomic_DNA"/>
</dbReference>
<dbReference type="PATRIC" id="fig|1429043.3.peg.1678"/>
<evidence type="ECO:0000256" key="6">
    <source>
        <dbReference type="ARBA" id="ARBA00023268"/>
    </source>
</evidence>
<dbReference type="AlphaFoldDB" id="A0A0D2JFT3"/>
<dbReference type="Pfam" id="PF00725">
    <property type="entry name" value="3HCDH"/>
    <property type="match status" value="1"/>
</dbReference>
<dbReference type="GO" id="GO:0070403">
    <property type="term" value="F:NAD+ binding"/>
    <property type="evidence" value="ECO:0007669"/>
    <property type="project" value="InterPro"/>
</dbReference>
<dbReference type="RefSeq" id="WP_044347776.1">
    <property type="nucleotide sequence ID" value="NZ_AZAC01000010.1"/>
</dbReference>
<evidence type="ECO:0000256" key="7">
    <source>
        <dbReference type="ARBA" id="ARBA00049556"/>
    </source>
</evidence>
<dbReference type="FunFam" id="3.40.50.720:FF:000009">
    <property type="entry name" value="Fatty oxidation complex, alpha subunit"/>
    <property type="match status" value="1"/>
</dbReference>
<dbReference type="GO" id="GO:0006635">
    <property type="term" value="P:fatty acid beta-oxidation"/>
    <property type="evidence" value="ECO:0007669"/>
    <property type="project" value="UniProtKB-UniPathway"/>
</dbReference>
<keyword evidence="5" id="KW-0456">Lyase</keyword>
<evidence type="ECO:0000313" key="11">
    <source>
        <dbReference type="EMBL" id="KIX14526.1"/>
    </source>
</evidence>
<dbReference type="Gene3D" id="3.90.226.10">
    <property type="entry name" value="2-enoyl-CoA Hydratase, Chain A, domain 1"/>
    <property type="match status" value="1"/>
</dbReference>
<evidence type="ECO:0000256" key="1">
    <source>
        <dbReference type="ARBA" id="ARBA00005254"/>
    </source>
</evidence>
<dbReference type="OrthoDB" id="9775332at2"/>
<dbReference type="GO" id="GO:0003857">
    <property type="term" value="F:(3S)-3-hydroxyacyl-CoA dehydrogenase (NAD+) activity"/>
    <property type="evidence" value="ECO:0007669"/>
    <property type="project" value="UniProtKB-EC"/>
</dbReference>
<gene>
    <name evidence="11" type="ORF">X474_07940</name>
</gene>
<dbReference type="UniPathway" id="UPA00659"/>
<comment type="caution">
    <text evidence="11">The sequence shown here is derived from an EMBL/GenBank/DDBJ whole genome shotgun (WGS) entry which is preliminary data.</text>
</comment>
<feature type="domain" description="Enoyl-CoA hydratase/isomerase" evidence="10">
    <location>
        <begin position="383"/>
        <end position="679"/>
    </location>
</feature>
<evidence type="ECO:0000259" key="8">
    <source>
        <dbReference type="Pfam" id="PF00725"/>
    </source>
</evidence>
<dbReference type="InterPro" id="IPR006176">
    <property type="entry name" value="3-OHacyl-CoA_DH_NAD-bd"/>
</dbReference>
<dbReference type="FunCoup" id="A0A0D2JFT3">
    <property type="interactions" value="322"/>
</dbReference>
<comment type="similarity">
    <text evidence="1">Belongs to the enoyl-CoA hydratase/isomerase family.</text>
</comment>
<keyword evidence="12" id="KW-1185">Reference proteome</keyword>
<reference evidence="11 12" key="1">
    <citation type="submission" date="2013-11" db="EMBL/GenBank/DDBJ databases">
        <title>Metagenomic analysis of a methanogenic consortium involved in long chain n-alkane degradation.</title>
        <authorList>
            <person name="Davidova I.A."/>
            <person name="Callaghan A.V."/>
            <person name="Wawrik B."/>
            <person name="Pruitt S."/>
            <person name="Marks C."/>
            <person name="Duncan K.E."/>
            <person name="Suflita J.M."/>
        </authorList>
    </citation>
    <scope>NUCLEOTIDE SEQUENCE [LARGE SCALE GENOMIC DNA]</scope>
    <source>
        <strain evidence="11 12">SPR</strain>
    </source>
</reference>
<accession>A0A0D2JFT3</accession>
<dbReference type="GO" id="GO:0016829">
    <property type="term" value="F:lyase activity"/>
    <property type="evidence" value="ECO:0007669"/>
    <property type="project" value="UniProtKB-KW"/>
</dbReference>
<dbReference type="CDD" id="cd06558">
    <property type="entry name" value="crotonase-like"/>
    <property type="match status" value="1"/>
</dbReference>
<keyword evidence="2" id="KW-0560">Oxidoreductase</keyword>
<dbReference type="InterPro" id="IPR036291">
    <property type="entry name" value="NAD(P)-bd_dom_sf"/>
</dbReference>
<organism evidence="11 12">
    <name type="scientific">Dethiosulfatarculus sandiegensis</name>
    <dbReference type="NCBI Taxonomy" id="1429043"/>
    <lineage>
        <taxon>Bacteria</taxon>
        <taxon>Pseudomonadati</taxon>
        <taxon>Thermodesulfobacteriota</taxon>
        <taxon>Desulfarculia</taxon>
        <taxon>Desulfarculales</taxon>
        <taxon>Desulfarculaceae</taxon>
        <taxon>Dethiosulfatarculus</taxon>
    </lineage>
</organism>
<dbReference type="SUPFAM" id="SSF51735">
    <property type="entry name" value="NAD(P)-binding Rossmann-fold domains"/>
    <property type="match status" value="1"/>
</dbReference>
<evidence type="ECO:0000256" key="2">
    <source>
        <dbReference type="ARBA" id="ARBA00023002"/>
    </source>
</evidence>
<evidence type="ECO:0000259" key="9">
    <source>
        <dbReference type="Pfam" id="PF02737"/>
    </source>
</evidence>
<dbReference type="STRING" id="1429043.X474_07940"/>
<dbReference type="InterPro" id="IPR014748">
    <property type="entry name" value="Enoyl-CoA_hydra_C"/>
</dbReference>
<feature type="domain" description="3-hydroxyacyl-CoA dehydrogenase NAD binding" evidence="9">
    <location>
        <begin position="7"/>
        <end position="184"/>
    </location>
</feature>
<dbReference type="PANTHER" id="PTHR23309">
    <property type="entry name" value="3-HYDROXYACYL-COA DEHYROGENASE"/>
    <property type="match status" value="1"/>
</dbReference>
<evidence type="ECO:0000256" key="4">
    <source>
        <dbReference type="ARBA" id="ARBA00023235"/>
    </source>
</evidence>
<keyword evidence="6" id="KW-0511">Multifunctional enzyme</keyword>
<dbReference type="Gene3D" id="3.40.50.720">
    <property type="entry name" value="NAD(P)-binding Rossmann-like Domain"/>
    <property type="match status" value="1"/>
</dbReference>
<evidence type="ECO:0000259" key="10">
    <source>
        <dbReference type="Pfam" id="PF16113"/>
    </source>
</evidence>
<dbReference type="PANTHER" id="PTHR23309:SF49">
    <property type="entry name" value="PEROXISOMAL BIFUNCTIONAL ENZYME"/>
    <property type="match status" value="1"/>
</dbReference>
<dbReference type="Gene3D" id="1.10.12.10">
    <property type="entry name" value="Lyase 2-enoyl-coa Hydratase, Chain A, domain 2"/>
    <property type="match status" value="1"/>
</dbReference>
<evidence type="ECO:0000313" key="12">
    <source>
        <dbReference type="Proteomes" id="UP000032233"/>
    </source>
</evidence>
<evidence type="ECO:0000256" key="5">
    <source>
        <dbReference type="ARBA" id="ARBA00023239"/>
    </source>
</evidence>
<dbReference type="SUPFAM" id="SSF48179">
    <property type="entry name" value="6-phosphogluconate dehydrogenase C-terminal domain-like"/>
    <property type="match status" value="2"/>
</dbReference>
<dbReference type="Gene3D" id="1.10.1040.50">
    <property type="match status" value="1"/>
</dbReference>
<feature type="domain" description="3-hydroxyacyl-CoA dehydrogenase C-terminal" evidence="8">
    <location>
        <begin position="187"/>
        <end position="264"/>
    </location>
</feature>
<dbReference type="InterPro" id="IPR045004">
    <property type="entry name" value="ECH_dom"/>
</dbReference>